<dbReference type="Gene3D" id="3.30.9.10">
    <property type="entry name" value="D-Amino Acid Oxidase, subunit A, domain 2"/>
    <property type="match status" value="1"/>
</dbReference>
<dbReference type="SUPFAM" id="SSF51905">
    <property type="entry name" value="FAD/NAD(P)-binding domain"/>
    <property type="match status" value="1"/>
</dbReference>
<evidence type="ECO:0000313" key="6">
    <source>
        <dbReference type="Proteomes" id="UP001454036"/>
    </source>
</evidence>
<keyword evidence="3" id="KW-0472">Membrane</keyword>
<dbReference type="PRINTS" id="PR00420">
    <property type="entry name" value="RNGMNOXGNASE"/>
</dbReference>
<dbReference type="GO" id="GO:0006744">
    <property type="term" value="P:ubiquinone biosynthetic process"/>
    <property type="evidence" value="ECO:0007669"/>
    <property type="project" value="TreeGrafter"/>
</dbReference>
<proteinExistence type="predicted"/>
<keyword evidence="1" id="KW-0285">Flavoprotein</keyword>
<protein>
    <submittedName>
        <fullName evidence="5">Secondary carrier transporter</fullName>
    </submittedName>
</protein>
<keyword evidence="3" id="KW-1133">Transmembrane helix</keyword>
<dbReference type="GO" id="GO:0071949">
    <property type="term" value="F:FAD binding"/>
    <property type="evidence" value="ECO:0007669"/>
    <property type="project" value="InterPro"/>
</dbReference>
<comment type="caution">
    <text evidence="5">The sequence shown here is derived from an EMBL/GenBank/DDBJ whole genome shotgun (WGS) entry which is preliminary data.</text>
</comment>
<dbReference type="Gene3D" id="3.40.30.120">
    <property type="match status" value="1"/>
</dbReference>
<dbReference type="InterPro" id="IPR050641">
    <property type="entry name" value="RIFMO-like"/>
</dbReference>
<evidence type="ECO:0000256" key="3">
    <source>
        <dbReference type="SAM" id="Phobius"/>
    </source>
</evidence>
<dbReference type="EMBL" id="BAABME010012208">
    <property type="protein sequence ID" value="GAA0184836.1"/>
    <property type="molecule type" value="Genomic_DNA"/>
</dbReference>
<dbReference type="PANTHER" id="PTHR43004:SF6">
    <property type="entry name" value="FAD_NAD(P)-BINDING OXIDOREDUCTASE FAMILY PROTEIN"/>
    <property type="match status" value="1"/>
</dbReference>
<reference evidence="5 6" key="1">
    <citation type="submission" date="2024-01" db="EMBL/GenBank/DDBJ databases">
        <title>The complete chloroplast genome sequence of Lithospermum erythrorhizon: insights into the phylogenetic relationship among Boraginaceae species and the maternal lineages of purple gromwells.</title>
        <authorList>
            <person name="Okada T."/>
            <person name="Watanabe K."/>
        </authorList>
    </citation>
    <scope>NUCLEOTIDE SEQUENCE [LARGE SCALE GENOMIC DNA]</scope>
</reference>
<dbReference type="Proteomes" id="UP001454036">
    <property type="component" value="Unassembled WGS sequence"/>
</dbReference>
<dbReference type="Pfam" id="PF21274">
    <property type="entry name" value="Rng_hyd_C"/>
    <property type="match status" value="1"/>
</dbReference>
<keyword evidence="3" id="KW-0812">Transmembrane</keyword>
<dbReference type="PANTHER" id="PTHR43004">
    <property type="entry name" value="TRK SYSTEM POTASSIUM UPTAKE PROTEIN"/>
    <property type="match status" value="1"/>
</dbReference>
<feature type="transmembrane region" description="Helical" evidence="3">
    <location>
        <begin position="12"/>
        <end position="34"/>
    </location>
</feature>
<evidence type="ECO:0000259" key="4">
    <source>
        <dbReference type="Pfam" id="PF01494"/>
    </source>
</evidence>
<dbReference type="GO" id="GO:0016709">
    <property type="term" value="F:oxidoreductase activity, acting on paired donors, with incorporation or reduction of molecular oxygen, NAD(P)H as one donor, and incorporation of one atom of oxygen"/>
    <property type="evidence" value="ECO:0007669"/>
    <property type="project" value="UniProtKB-ARBA"/>
</dbReference>
<gene>
    <name evidence="5" type="ORF">LIER_32124</name>
</gene>
<sequence>MGIEGQDDPILPVLIVGAGPVGLTLAFLLTKLGLKCSILERSKELSKHPQAHYVNNRTMEVFRKMDDFAADILKSQPPVDQWRNFIYCTSLTGRILGKVDQMGNEEFNESDSPTTVAHFSQHKLVRLFVDKLNALGFEIKHTERNQDQSGQIIRDKEILMGYKCISVNPNDYGVTVTVSYDNEEGKSVKKDIHCQYLVAADGARSSIREMMGIKMEGLANLLSLVGVHFFSPELAKYLANERPGMLYIILNNKAVSLISYNLAEAEFVMQMPYFPPQQTLEDFRSTMGKRLLYELIGREFGDLQIMGVKPWLMHAQVAENFITSDNRVILVGDAAHRFPPAGGFGMNTGLQDAHNLAWKLAYVIQGIAPQSFLSTYEVERKQIASFMTTFCIENLKDAMSIHTALGLDPTITTSVHRAINGTMGSILPSALKRAILNWTFNISNVMLSDFFLNEKNPIGSSRLSKVNKIFGEGKTLRLRYPAEDLGYKYLRGALVSDGGDNCIWDNGSKKKYVPSTEPGSRLPHMNIRLLSKSSSKATITSTLDLTSIEKAEFVLMIAPTEESYKLAQTTFIVAKGMKIPLKVCIMWPENTTNSSGGSERVLEPWTNIIDVVEIKNSPSSPSWWEFCKMNKSGAILVRPDDHVAWSSKSGNVRDFELKIKQVFETIFGLNSSSA</sequence>
<keyword evidence="6" id="KW-1185">Reference proteome</keyword>
<keyword evidence="2" id="KW-0274">FAD</keyword>
<evidence type="ECO:0000256" key="1">
    <source>
        <dbReference type="ARBA" id="ARBA00022630"/>
    </source>
</evidence>
<organism evidence="5 6">
    <name type="scientific">Lithospermum erythrorhizon</name>
    <name type="common">Purple gromwell</name>
    <name type="synonym">Lithospermum officinale var. erythrorhizon</name>
    <dbReference type="NCBI Taxonomy" id="34254"/>
    <lineage>
        <taxon>Eukaryota</taxon>
        <taxon>Viridiplantae</taxon>
        <taxon>Streptophyta</taxon>
        <taxon>Embryophyta</taxon>
        <taxon>Tracheophyta</taxon>
        <taxon>Spermatophyta</taxon>
        <taxon>Magnoliopsida</taxon>
        <taxon>eudicotyledons</taxon>
        <taxon>Gunneridae</taxon>
        <taxon>Pentapetalae</taxon>
        <taxon>asterids</taxon>
        <taxon>lamiids</taxon>
        <taxon>Boraginales</taxon>
        <taxon>Boraginaceae</taxon>
        <taxon>Boraginoideae</taxon>
        <taxon>Lithospermeae</taxon>
        <taxon>Lithospermum</taxon>
    </lineage>
</organism>
<evidence type="ECO:0000256" key="2">
    <source>
        <dbReference type="ARBA" id="ARBA00022827"/>
    </source>
</evidence>
<name>A0AAV3RT02_LITER</name>
<accession>A0AAV3RT02</accession>
<dbReference type="InterPro" id="IPR036188">
    <property type="entry name" value="FAD/NAD-bd_sf"/>
</dbReference>
<evidence type="ECO:0000313" key="5">
    <source>
        <dbReference type="EMBL" id="GAA0184836.1"/>
    </source>
</evidence>
<dbReference type="AlphaFoldDB" id="A0AAV3RT02"/>
<dbReference type="InterPro" id="IPR002938">
    <property type="entry name" value="FAD-bd"/>
</dbReference>
<dbReference type="Pfam" id="PF01494">
    <property type="entry name" value="FAD_binding_3"/>
    <property type="match status" value="1"/>
</dbReference>
<dbReference type="GO" id="GO:0005739">
    <property type="term" value="C:mitochondrion"/>
    <property type="evidence" value="ECO:0007669"/>
    <property type="project" value="TreeGrafter"/>
</dbReference>
<dbReference type="Gene3D" id="3.50.50.60">
    <property type="entry name" value="FAD/NAD(P)-binding domain"/>
    <property type="match status" value="1"/>
</dbReference>
<feature type="domain" description="FAD-binding" evidence="4">
    <location>
        <begin position="12"/>
        <end position="389"/>
    </location>
</feature>